<gene>
    <name evidence="4" type="ORF">ENS64_08110</name>
</gene>
<dbReference type="Pfam" id="PF07811">
    <property type="entry name" value="TadE"/>
    <property type="match status" value="1"/>
</dbReference>
<feature type="compositionally biased region" description="Polar residues" evidence="1">
    <location>
        <begin position="1"/>
        <end position="16"/>
    </location>
</feature>
<dbReference type="InterPro" id="IPR012495">
    <property type="entry name" value="TadE-like_dom"/>
</dbReference>
<evidence type="ECO:0000313" key="4">
    <source>
        <dbReference type="EMBL" id="HGT39211.1"/>
    </source>
</evidence>
<keyword evidence="2" id="KW-0472">Membrane</keyword>
<comment type="caution">
    <text evidence="4">The sequence shown here is derived from an EMBL/GenBank/DDBJ whole genome shotgun (WGS) entry which is preliminary data.</text>
</comment>
<keyword evidence="2" id="KW-1133">Transmembrane helix</keyword>
<name>A0A7C4LQ76_9PLAN</name>
<feature type="transmembrane region" description="Helical" evidence="2">
    <location>
        <begin position="36"/>
        <end position="58"/>
    </location>
</feature>
<evidence type="ECO:0000256" key="1">
    <source>
        <dbReference type="SAM" id="MobiDB-lite"/>
    </source>
</evidence>
<organism evidence="4">
    <name type="scientific">Schlesneria paludicola</name>
    <dbReference type="NCBI Taxonomy" id="360056"/>
    <lineage>
        <taxon>Bacteria</taxon>
        <taxon>Pseudomonadati</taxon>
        <taxon>Planctomycetota</taxon>
        <taxon>Planctomycetia</taxon>
        <taxon>Planctomycetales</taxon>
        <taxon>Planctomycetaceae</taxon>
        <taxon>Schlesneria</taxon>
    </lineage>
</organism>
<proteinExistence type="predicted"/>
<protein>
    <submittedName>
        <fullName evidence="4">Pilus assembly protein</fullName>
    </submittedName>
</protein>
<feature type="region of interest" description="Disordered" evidence="1">
    <location>
        <begin position="1"/>
        <end position="26"/>
    </location>
</feature>
<feature type="domain" description="TadE-like" evidence="3">
    <location>
        <begin position="30"/>
        <end position="72"/>
    </location>
</feature>
<accession>A0A7C4LQ76</accession>
<keyword evidence="2" id="KW-0812">Transmembrane</keyword>
<dbReference type="EMBL" id="DSVQ01000012">
    <property type="protein sequence ID" value="HGT39211.1"/>
    <property type="molecule type" value="Genomic_DNA"/>
</dbReference>
<reference evidence="4" key="1">
    <citation type="journal article" date="2020" name="mSystems">
        <title>Genome- and Community-Level Interaction Insights into Carbon Utilization and Element Cycling Functions of Hydrothermarchaeota in Hydrothermal Sediment.</title>
        <authorList>
            <person name="Zhou Z."/>
            <person name="Liu Y."/>
            <person name="Xu W."/>
            <person name="Pan J."/>
            <person name="Luo Z.H."/>
            <person name="Li M."/>
        </authorList>
    </citation>
    <scope>NUCLEOTIDE SEQUENCE [LARGE SCALE GENOMIC DNA]</scope>
    <source>
        <strain evidence="4">SpSt-508</strain>
    </source>
</reference>
<dbReference type="AlphaFoldDB" id="A0A7C4LQ76"/>
<evidence type="ECO:0000256" key="2">
    <source>
        <dbReference type="SAM" id="Phobius"/>
    </source>
</evidence>
<sequence>MRRGTRQGQRPASTPRGSDPADGRAHSARGVLSMELVLTLPILGVVLLGLFEFTLLLYARGQLAEASRAGARQASLPGTTEEDVELTVARVLPERLQRGMTVTSELGEHSGDVVAVAVSVPMTSAAPDLLWPIGVGLSGRWLLSETRMIRE</sequence>
<evidence type="ECO:0000259" key="3">
    <source>
        <dbReference type="Pfam" id="PF07811"/>
    </source>
</evidence>